<dbReference type="AlphaFoldDB" id="A0A5B7EXF1"/>
<evidence type="ECO:0000313" key="3">
    <source>
        <dbReference type="Proteomes" id="UP000324222"/>
    </source>
</evidence>
<keyword evidence="3" id="KW-1185">Reference proteome</keyword>
<feature type="region of interest" description="Disordered" evidence="1">
    <location>
        <begin position="1"/>
        <end position="45"/>
    </location>
</feature>
<dbReference type="EMBL" id="VSRR010004451">
    <property type="protein sequence ID" value="MPC39720.1"/>
    <property type="molecule type" value="Genomic_DNA"/>
</dbReference>
<organism evidence="2 3">
    <name type="scientific">Portunus trituberculatus</name>
    <name type="common">Swimming crab</name>
    <name type="synonym">Neptunus trituberculatus</name>
    <dbReference type="NCBI Taxonomy" id="210409"/>
    <lineage>
        <taxon>Eukaryota</taxon>
        <taxon>Metazoa</taxon>
        <taxon>Ecdysozoa</taxon>
        <taxon>Arthropoda</taxon>
        <taxon>Crustacea</taxon>
        <taxon>Multicrustacea</taxon>
        <taxon>Malacostraca</taxon>
        <taxon>Eumalacostraca</taxon>
        <taxon>Eucarida</taxon>
        <taxon>Decapoda</taxon>
        <taxon>Pleocyemata</taxon>
        <taxon>Brachyura</taxon>
        <taxon>Eubrachyura</taxon>
        <taxon>Portunoidea</taxon>
        <taxon>Portunidae</taxon>
        <taxon>Portuninae</taxon>
        <taxon>Portunus</taxon>
    </lineage>
</organism>
<evidence type="ECO:0000256" key="1">
    <source>
        <dbReference type="SAM" id="MobiDB-lite"/>
    </source>
</evidence>
<feature type="compositionally biased region" description="Basic and acidic residues" evidence="1">
    <location>
        <begin position="23"/>
        <end position="35"/>
    </location>
</feature>
<evidence type="ECO:0000313" key="2">
    <source>
        <dbReference type="EMBL" id="MPC39720.1"/>
    </source>
</evidence>
<feature type="compositionally biased region" description="Low complexity" evidence="1">
    <location>
        <begin position="59"/>
        <end position="71"/>
    </location>
</feature>
<accession>A0A5B7EXF1</accession>
<gene>
    <name evidence="2" type="ORF">E2C01_033267</name>
</gene>
<comment type="caution">
    <text evidence="2">The sequence shown here is derived from an EMBL/GenBank/DDBJ whole genome shotgun (WGS) entry which is preliminary data.</text>
</comment>
<protein>
    <submittedName>
        <fullName evidence="2">Uncharacterized protein</fullName>
    </submittedName>
</protein>
<feature type="region of interest" description="Disordered" evidence="1">
    <location>
        <begin position="57"/>
        <end position="81"/>
    </location>
</feature>
<name>A0A5B7EXF1_PORTR</name>
<sequence>MAYFIQPAPPPPRPSTSILFTSRDWDTSTSEDKYRTGNNPLDSAITRLPRLPTFERNSTTAHHPAAAITTHHCPRRFPPPG</sequence>
<reference evidence="2 3" key="1">
    <citation type="submission" date="2019-05" db="EMBL/GenBank/DDBJ databases">
        <title>Another draft genome of Portunus trituberculatus and its Hox gene families provides insights of decapod evolution.</title>
        <authorList>
            <person name="Jeong J.-H."/>
            <person name="Song I."/>
            <person name="Kim S."/>
            <person name="Choi T."/>
            <person name="Kim D."/>
            <person name="Ryu S."/>
            <person name="Kim W."/>
        </authorList>
    </citation>
    <scope>NUCLEOTIDE SEQUENCE [LARGE SCALE GENOMIC DNA]</scope>
    <source>
        <tissue evidence="2">Muscle</tissue>
    </source>
</reference>
<dbReference type="Proteomes" id="UP000324222">
    <property type="component" value="Unassembled WGS sequence"/>
</dbReference>
<proteinExistence type="predicted"/>